<evidence type="ECO:0000256" key="5">
    <source>
        <dbReference type="ARBA" id="ARBA00022448"/>
    </source>
</evidence>
<dbReference type="GO" id="GO:0005744">
    <property type="term" value="C:TIM23 mitochondrial import inner membrane translocase complex"/>
    <property type="evidence" value="ECO:0007669"/>
    <property type="project" value="InterPro"/>
</dbReference>
<evidence type="ECO:0000256" key="10">
    <source>
        <dbReference type="ARBA" id="ARBA00023136"/>
    </source>
</evidence>
<dbReference type="InterPro" id="IPR036869">
    <property type="entry name" value="J_dom_sf"/>
</dbReference>
<keyword evidence="8" id="KW-0811">Translocation</keyword>
<dbReference type="Gene3D" id="1.10.287.110">
    <property type="entry name" value="DnaJ domain"/>
    <property type="match status" value="1"/>
</dbReference>
<evidence type="ECO:0000256" key="9">
    <source>
        <dbReference type="ARBA" id="ARBA00023128"/>
    </source>
</evidence>
<dbReference type="InterPro" id="IPR005341">
    <property type="entry name" value="Tim16"/>
</dbReference>
<comment type="similarity">
    <text evidence="2">Belongs to the TIM16/PAM16 family.</text>
</comment>
<keyword evidence="15" id="KW-1185">Reference proteome</keyword>
<evidence type="ECO:0000313" key="15">
    <source>
        <dbReference type="Proteomes" id="UP000054279"/>
    </source>
</evidence>
<sequence>MSSPKALVQIVILGSKILGKAFAEAGRQAIRNAKHRPALAASDAAGVNHATSGSPTDKLTREHRMTLDEAHLILNTKKDTDLQQILKNYDHLFKINSLPVVETPQGGKAKTPVYSHYLQSKVVRARERIEAELKVASEGPATETPPPPEPPASETPR</sequence>
<evidence type="ECO:0000313" key="14">
    <source>
        <dbReference type="EMBL" id="KIJ39492.1"/>
    </source>
</evidence>
<protein>
    <recommendedName>
        <fullName evidence="4">Mitochondrial import inner membrane translocase subunit TIM16</fullName>
    </recommendedName>
    <alternativeName>
        <fullName evidence="3">Mitochondrial import inner membrane translocase subunit tim16</fullName>
    </alternativeName>
    <alternativeName>
        <fullName evidence="11 12">Presequence translocated-associated motor subunit PAM16</fullName>
    </alternativeName>
</protein>
<dbReference type="AlphaFoldDB" id="A0A0C9VDM5"/>
<dbReference type="EMBL" id="KN837152">
    <property type="protein sequence ID" value="KIJ39492.1"/>
    <property type="molecule type" value="Genomic_DNA"/>
</dbReference>
<keyword evidence="10" id="KW-0472">Membrane</keyword>
<dbReference type="HOGENOM" id="CLU_101461_1_0_1"/>
<evidence type="ECO:0000256" key="12">
    <source>
        <dbReference type="ARBA" id="ARBA00031407"/>
    </source>
</evidence>
<proteinExistence type="inferred from homology"/>
<accession>A0A0C9VDM5</accession>
<evidence type="ECO:0000256" key="3">
    <source>
        <dbReference type="ARBA" id="ARBA00013571"/>
    </source>
</evidence>
<feature type="compositionally biased region" description="Pro residues" evidence="13">
    <location>
        <begin position="143"/>
        <end position="157"/>
    </location>
</feature>
<gene>
    <name evidence="14" type="ORF">M422DRAFT_210408</name>
</gene>
<name>A0A0C9VDM5_SPHS4</name>
<evidence type="ECO:0000256" key="8">
    <source>
        <dbReference type="ARBA" id="ARBA00023010"/>
    </source>
</evidence>
<evidence type="ECO:0000256" key="1">
    <source>
        <dbReference type="ARBA" id="ARBA00004637"/>
    </source>
</evidence>
<evidence type="ECO:0000256" key="7">
    <source>
        <dbReference type="ARBA" id="ARBA00022927"/>
    </source>
</evidence>
<evidence type="ECO:0000256" key="13">
    <source>
        <dbReference type="SAM" id="MobiDB-lite"/>
    </source>
</evidence>
<reference evidence="14 15" key="1">
    <citation type="submission" date="2014-06" db="EMBL/GenBank/DDBJ databases">
        <title>Evolutionary Origins and Diversification of the Mycorrhizal Mutualists.</title>
        <authorList>
            <consortium name="DOE Joint Genome Institute"/>
            <consortium name="Mycorrhizal Genomics Consortium"/>
            <person name="Kohler A."/>
            <person name="Kuo A."/>
            <person name="Nagy L.G."/>
            <person name="Floudas D."/>
            <person name="Copeland A."/>
            <person name="Barry K.W."/>
            <person name="Cichocki N."/>
            <person name="Veneault-Fourrey C."/>
            <person name="LaButti K."/>
            <person name="Lindquist E.A."/>
            <person name="Lipzen A."/>
            <person name="Lundell T."/>
            <person name="Morin E."/>
            <person name="Murat C."/>
            <person name="Riley R."/>
            <person name="Ohm R."/>
            <person name="Sun H."/>
            <person name="Tunlid A."/>
            <person name="Henrissat B."/>
            <person name="Grigoriev I.V."/>
            <person name="Hibbett D.S."/>
            <person name="Martin F."/>
        </authorList>
    </citation>
    <scope>NUCLEOTIDE SEQUENCE [LARGE SCALE GENOMIC DNA]</scope>
    <source>
        <strain evidence="14 15">SS14</strain>
    </source>
</reference>
<dbReference type="Pfam" id="PF03656">
    <property type="entry name" value="Pam16"/>
    <property type="match status" value="1"/>
</dbReference>
<evidence type="ECO:0000256" key="2">
    <source>
        <dbReference type="ARBA" id="ARBA00008817"/>
    </source>
</evidence>
<dbReference type="GO" id="GO:0030150">
    <property type="term" value="P:protein import into mitochondrial matrix"/>
    <property type="evidence" value="ECO:0007669"/>
    <property type="project" value="InterPro"/>
</dbReference>
<evidence type="ECO:0000256" key="6">
    <source>
        <dbReference type="ARBA" id="ARBA00022792"/>
    </source>
</evidence>
<feature type="region of interest" description="Disordered" evidence="13">
    <location>
        <begin position="132"/>
        <end position="157"/>
    </location>
</feature>
<dbReference type="OrthoDB" id="10262892at2759"/>
<keyword evidence="5" id="KW-0813">Transport</keyword>
<keyword evidence="7" id="KW-0653">Protein transport</keyword>
<evidence type="ECO:0000256" key="11">
    <source>
        <dbReference type="ARBA" id="ARBA00030422"/>
    </source>
</evidence>
<keyword evidence="6" id="KW-0999">Mitochondrion inner membrane</keyword>
<dbReference type="Proteomes" id="UP000054279">
    <property type="component" value="Unassembled WGS sequence"/>
</dbReference>
<organism evidence="14 15">
    <name type="scientific">Sphaerobolus stellatus (strain SS14)</name>
    <dbReference type="NCBI Taxonomy" id="990650"/>
    <lineage>
        <taxon>Eukaryota</taxon>
        <taxon>Fungi</taxon>
        <taxon>Dikarya</taxon>
        <taxon>Basidiomycota</taxon>
        <taxon>Agaricomycotina</taxon>
        <taxon>Agaricomycetes</taxon>
        <taxon>Phallomycetidae</taxon>
        <taxon>Geastrales</taxon>
        <taxon>Sphaerobolaceae</taxon>
        <taxon>Sphaerobolus</taxon>
    </lineage>
</organism>
<comment type="subcellular location">
    <subcellularLocation>
        <location evidence="1">Mitochondrion inner membrane</location>
        <topology evidence="1">Peripheral membrane protein</topology>
    </subcellularLocation>
</comment>
<keyword evidence="9" id="KW-0496">Mitochondrion</keyword>
<dbReference type="PANTHER" id="PTHR12388">
    <property type="entry name" value="MITOCHONDRIA ASSOCIATED GRANULOCYTE MACROPHAGE CSF SIGNALING MOLECULE"/>
    <property type="match status" value="1"/>
</dbReference>
<evidence type="ECO:0000256" key="4">
    <source>
        <dbReference type="ARBA" id="ARBA00020721"/>
    </source>
</evidence>
<dbReference type="PANTHER" id="PTHR12388:SF0">
    <property type="entry name" value="MITOCHONDRIAL IMPORT INNER MEMBRANE TRANSLOCASE SUBUNIT TIM16"/>
    <property type="match status" value="1"/>
</dbReference>